<evidence type="ECO:0000313" key="4">
    <source>
        <dbReference type="Proteomes" id="UP001642360"/>
    </source>
</evidence>
<sequence>MIKKLRSMAIDGAQLNSDPTGFELISALIWIGRTKALVIKPDQTTKLLTTTDGRQKFRPPLPKGYFGNGIAWSCAQCSAGDLMTKPFSFAVKIVHEAIKAKTGGLWPSSESRQPVVSQLFWQSHQNLAQSGL</sequence>
<dbReference type="PANTHER" id="PTHR31642:SF221">
    <property type="entry name" value="O-ACYLTRANSFERASE WSD1 C-TERMINAL DOMAIN-CONTAINING PROTEIN"/>
    <property type="match status" value="1"/>
</dbReference>
<protein>
    <submittedName>
        <fullName evidence="2">Uncharacterized protein</fullName>
    </submittedName>
</protein>
<dbReference type="PANTHER" id="PTHR31642">
    <property type="entry name" value="TRICHOTHECENE 3-O-ACETYLTRANSFERASE"/>
    <property type="match status" value="1"/>
</dbReference>
<dbReference type="Pfam" id="PF02458">
    <property type="entry name" value="Transferase"/>
    <property type="match status" value="1"/>
</dbReference>
<dbReference type="Gene3D" id="3.30.559.10">
    <property type="entry name" value="Chloramphenicol acetyltransferase-like domain"/>
    <property type="match status" value="1"/>
</dbReference>
<comment type="caution">
    <text evidence="2">The sequence shown here is derived from an EMBL/GenBank/DDBJ whole genome shotgun (WGS) entry which is preliminary data.</text>
</comment>
<evidence type="ECO:0000256" key="1">
    <source>
        <dbReference type="ARBA" id="ARBA00009861"/>
    </source>
</evidence>
<evidence type="ECO:0000313" key="3">
    <source>
        <dbReference type="EMBL" id="CAK9181683.1"/>
    </source>
</evidence>
<dbReference type="Proteomes" id="UP001642360">
    <property type="component" value="Unassembled WGS sequence"/>
</dbReference>
<organism evidence="2 4">
    <name type="scientific">Ilex paraguariensis</name>
    <name type="common">yerba mate</name>
    <dbReference type="NCBI Taxonomy" id="185542"/>
    <lineage>
        <taxon>Eukaryota</taxon>
        <taxon>Viridiplantae</taxon>
        <taxon>Streptophyta</taxon>
        <taxon>Embryophyta</taxon>
        <taxon>Tracheophyta</taxon>
        <taxon>Spermatophyta</taxon>
        <taxon>Magnoliopsida</taxon>
        <taxon>eudicotyledons</taxon>
        <taxon>Gunneridae</taxon>
        <taxon>Pentapetalae</taxon>
        <taxon>asterids</taxon>
        <taxon>campanulids</taxon>
        <taxon>Aquifoliales</taxon>
        <taxon>Aquifoliaceae</taxon>
        <taxon>Ilex</taxon>
    </lineage>
</organism>
<dbReference type="AlphaFoldDB" id="A0ABC8TGE1"/>
<comment type="similarity">
    <text evidence="1">Belongs to the plant acyltransferase family.</text>
</comment>
<accession>A0ABC8TGE1</accession>
<dbReference type="InterPro" id="IPR023213">
    <property type="entry name" value="CAT-like_dom_sf"/>
</dbReference>
<evidence type="ECO:0000313" key="2">
    <source>
        <dbReference type="EMBL" id="CAK9167187.1"/>
    </source>
</evidence>
<keyword evidence="4" id="KW-1185">Reference proteome</keyword>
<dbReference type="EMBL" id="CAUOFW020008135">
    <property type="protein sequence ID" value="CAK9181683.1"/>
    <property type="molecule type" value="Genomic_DNA"/>
</dbReference>
<gene>
    <name evidence="2" type="ORF">ILEXP_LOCUS36446</name>
    <name evidence="3" type="ORF">ILEXP_LOCUS51767</name>
</gene>
<proteinExistence type="inferred from homology"/>
<dbReference type="InterPro" id="IPR050317">
    <property type="entry name" value="Plant_Fungal_Acyltransferase"/>
</dbReference>
<name>A0ABC8TGE1_9AQUA</name>
<dbReference type="EMBL" id="CAUOFW020004769">
    <property type="protein sequence ID" value="CAK9167187.1"/>
    <property type="molecule type" value="Genomic_DNA"/>
</dbReference>
<reference evidence="2 4" key="1">
    <citation type="submission" date="2024-02" db="EMBL/GenBank/DDBJ databases">
        <authorList>
            <person name="Vignale AGUSTIN F."/>
            <person name="Sosa J E."/>
            <person name="Modenutti C."/>
        </authorList>
    </citation>
    <scope>NUCLEOTIDE SEQUENCE [LARGE SCALE GENOMIC DNA]</scope>
</reference>